<protein>
    <submittedName>
        <fullName evidence="1">Uncharacterized protein</fullName>
    </submittedName>
</protein>
<evidence type="ECO:0000313" key="2">
    <source>
        <dbReference type="Proteomes" id="UP001595816"/>
    </source>
</evidence>
<dbReference type="Proteomes" id="UP001595816">
    <property type="component" value="Unassembled WGS sequence"/>
</dbReference>
<proteinExistence type="predicted"/>
<dbReference type="RefSeq" id="WP_253754094.1">
    <property type="nucleotide sequence ID" value="NZ_JAMZDZ010000001.1"/>
</dbReference>
<name>A0ABV8LDV1_9ACTN</name>
<sequence length="111" mass="11909">MVYGLNRLDRRGRIAFRAIKTLLGWVPGTQLGLRVTQGAAIFSPLLDGPHAVNAASHLFLSCGLRRRLGLEHEGTQVLLAADSSNDRLVLFPVGFLESLVGSLAEAESGDL</sequence>
<evidence type="ECO:0000313" key="1">
    <source>
        <dbReference type="EMBL" id="MFC4129052.1"/>
    </source>
</evidence>
<keyword evidence="2" id="KW-1185">Reference proteome</keyword>
<comment type="caution">
    <text evidence="1">The sequence shown here is derived from an EMBL/GenBank/DDBJ whole genome shotgun (WGS) entry which is preliminary data.</text>
</comment>
<accession>A0ABV8LDV1</accession>
<organism evidence="1 2">
    <name type="scientific">Hamadaea flava</name>
    <dbReference type="NCBI Taxonomy" id="1742688"/>
    <lineage>
        <taxon>Bacteria</taxon>
        <taxon>Bacillati</taxon>
        <taxon>Actinomycetota</taxon>
        <taxon>Actinomycetes</taxon>
        <taxon>Micromonosporales</taxon>
        <taxon>Micromonosporaceae</taxon>
        <taxon>Hamadaea</taxon>
    </lineage>
</organism>
<dbReference type="EMBL" id="JBHSAY010000001">
    <property type="protein sequence ID" value="MFC4129052.1"/>
    <property type="molecule type" value="Genomic_DNA"/>
</dbReference>
<reference evidence="2" key="1">
    <citation type="journal article" date="2019" name="Int. J. Syst. Evol. Microbiol.">
        <title>The Global Catalogue of Microorganisms (GCM) 10K type strain sequencing project: providing services to taxonomists for standard genome sequencing and annotation.</title>
        <authorList>
            <consortium name="The Broad Institute Genomics Platform"/>
            <consortium name="The Broad Institute Genome Sequencing Center for Infectious Disease"/>
            <person name="Wu L."/>
            <person name="Ma J."/>
        </authorList>
    </citation>
    <scope>NUCLEOTIDE SEQUENCE [LARGE SCALE GENOMIC DNA]</scope>
    <source>
        <strain evidence="2">CGMCC 4.7289</strain>
    </source>
</reference>
<gene>
    <name evidence="1" type="ORF">ACFOZ4_00290</name>
</gene>